<comment type="caution">
    <text evidence="1">The sequence shown here is derived from an EMBL/GenBank/DDBJ whole genome shotgun (WGS) entry which is preliminary data.</text>
</comment>
<organism evidence="1 2">
    <name type="scientific">Tritrichomonas musculus</name>
    <dbReference type="NCBI Taxonomy" id="1915356"/>
    <lineage>
        <taxon>Eukaryota</taxon>
        <taxon>Metamonada</taxon>
        <taxon>Parabasalia</taxon>
        <taxon>Tritrichomonadida</taxon>
        <taxon>Tritrichomonadidae</taxon>
        <taxon>Tritrichomonas</taxon>
    </lineage>
</organism>
<accession>A0ABR2L6U7</accession>
<gene>
    <name evidence="1" type="ORF">M9Y10_000224</name>
</gene>
<evidence type="ECO:0000313" key="1">
    <source>
        <dbReference type="EMBL" id="KAK8897980.1"/>
    </source>
</evidence>
<name>A0ABR2L6U7_9EUKA</name>
<dbReference type="EMBL" id="JAPFFF010000001">
    <property type="protein sequence ID" value="KAK8897980.1"/>
    <property type="molecule type" value="Genomic_DNA"/>
</dbReference>
<sequence length="219" mass="23518">MDNFPALMGQTYISAAIGNIVAQLTVRGVNGTPSPVDYTDIVLSALQTGTVFISNPIGYEILRRNSQSFREKLEDENASKLSVWIEGGILGAAVVAAVNYPISTIQKKRRGEKQQFTFKGLAGHFADQLGSSIGFAMTNDTLNRVIPSSKNSLVNWVRGSLQANVSKFGGKCCALPVHYLRHGTTPQEMVSACIKGAAGVIITRDAAAQLRNVLGFMVQ</sequence>
<dbReference type="Proteomes" id="UP001470230">
    <property type="component" value="Unassembled WGS sequence"/>
</dbReference>
<proteinExistence type="predicted"/>
<protein>
    <recommendedName>
        <fullName evidence="3">Mitochondrial carrier protein</fullName>
    </recommendedName>
</protein>
<reference evidence="1 2" key="1">
    <citation type="submission" date="2024-04" db="EMBL/GenBank/DDBJ databases">
        <title>Tritrichomonas musculus Genome.</title>
        <authorList>
            <person name="Alves-Ferreira E."/>
            <person name="Grigg M."/>
            <person name="Lorenzi H."/>
            <person name="Galac M."/>
        </authorList>
    </citation>
    <scope>NUCLEOTIDE SEQUENCE [LARGE SCALE GENOMIC DNA]</scope>
    <source>
        <strain evidence="1 2">EAF2021</strain>
    </source>
</reference>
<evidence type="ECO:0000313" key="2">
    <source>
        <dbReference type="Proteomes" id="UP001470230"/>
    </source>
</evidence>
<evidence type="ECO:0008006" key="3">
    <source>
        <dbReference type="Google" id="ProtNLM"/>
    </source>
</evidence>
<keyword evidence="2" id="KW-1185">Reference proteome</keyword>